<evidence type="ECO:0000256" key="3">
    <source>
        <dbReference type="ARBA" id="ARBA00022692"/>
    </source>
</evidence>
<dbReference type="InterPro" id="IPR011598">
    <property type="entry name" value="bHLH_dom"/>
</dbReference>
<evidence type="ECO:0000256" key="6">
    <source>
        <dbReference type="ARBA" id="ARBA00023015"/>
    </source>
</evidence>
<dbReference type="SMART" id="SM00353">
    <property type="entry name" value="HLH"/>
    <property type="match status" value="1"/>
</dbReference>
<feature type="domain" description="BHLH" evidence="13">
    <location>
        <begin position="287"/>
        <end position="338"/>
    </location>
</feature>
<evidence type="ECO:0000259" key="13">
    <source>
        <dbReference type="PROSITE" id="PS50888"/>
    </source>
</evidence>
<feature type="transmembrane region" description="Helical" evidence="12">
    <location>
        <begin position="625"/>
        <end position="646"/>
    </location>
</feature>
<keyword evidence="15" id="KW-1185">Reference proteome</keyword>
<keyword evidence="8 12" id="KW-0472">Membrane</keyword>
<keyword evidence="6" id="KW-0805">Transcription regulation</keyword>
<name>A0A177B2Z5_9BILA</name>
<dbReference type="AlphaFoldDB" id="A0A177B2Z5"/>
<dbReference type="PROSITE" id="PS50888">
    <property type="entry name" value="BHLH"/>
    <property type="match status" value="1"/>
</dbReference>
<evidence type="ECO:0000313" key="15">
    <source>
        <dbReference type="Proteomes" id="UP000078046"/>
    </source>
</evidence>
<comment type="caution">
    <text evidence="14">The sequence shown here is derived from an EMBL/GenBank/DDBJ whole genome shotgun (WGS) entry which is preliminary data.</text>
</comment>
<proteinExistence type="predicted"/>
<evidence type="ECO:0000256" key="11">
    <source>
        <dbReference type="SAM" id="Coils"/>
    </source>
</evidence>
<evidence type="ECO:0000256" key="4">
    <source>
        <dbReference type="ARBA" id="ARBA00022824"/>
    </source>
</evidence>
<gene>
    <name evidence="14" type="ORF">A3Q56_03607</name>
</gene>
<dbReference type="GO" id="GO:0005789">
    <property type="term" value="C:endoplasmic reticulum membrane"/>
    <property type="evidence" value="ECO:0007669"/>
    <property type="project" value="UniProtKB-SubCell"/>
</dbReference>
<evidence type="ECO:0000256" key="7">
    <source>
        <dbReference type="ARBA" id="ARBA00023125"/>
    </source>
</evidence>
<keyword evidence="10" id="KW-0539">Nucleus</keyword>
<evidence type="ECO:0000256" key="12">
    <source>
        <dbReference type="SAM" id="Phobius"/>
    </source>
</evidence>
<dbReference type="EMBL" id="LWCA01000408">
    <property type="protein sequence ID" value="OAF68655.1"/>
    <property type="molecule type" value="Genomic_DNA"/>
</dbReference>
<evidence type="ECO:0000256" key="8">
    <source>
        <dbReference type="ARBA" id="ARBA00023136"/>
    </source>
</evidence>
<accession>A0A177B2Z5</accession>
<keyword evidence="11" id="KW-0175">Coiled coil</keyword>
<dbReference type="GO" id="GO:0005634">
    <property type="term" value="C:nucleus"/>
    <property type="evidence" value="ECO:0007669"/>
    <property type="project" value="UniProtKB-SubCell"/>
</dbReference>
<dbReference type="InterPro" id="IPR036638">
    <property type="entry name" value="HLH_DNA-bd_sf"/>
</dbReference>
<dbReference type="PANTHER" id="PTHR46062:SF1">
    <property type="entry name" value="LP12374P"/>
    <property type="match status" value="1"/>
</dbReference>
<reference evidence="14 15" key="1">
    <citation type="submission" date="2016-04" db="EMBL/GenBank/DDBJ databases">
        <title>The genome of Intoshia linei affirms orthonectids as highly simplified spiralians.</title>
        <authorList>
            <person name="Mikhailov K.V."/>
            <person name="Slusarev G.S."/>
            <person name="Nikitin M.A."/>
            <person name="Logacheva M.D."/>
            <person name="Penin A."/>
            <person name="Aleoshin V."/>
            <person name="Panchin Y.V."/>
        </authorList>
    </citation>
    <scope>NUCLEOTIDE SEQUENCE [LARGE SCALE GENOMIC DNA]</scope>
    <source>
        <strain evidence="14">Intl2013</strain>
        <tissue evidence="14">Whole animal</tissue>
    </source>
</reference>
<evidence type="ECO:0000256" key="10">
    <source>
        <dbReference type="ARBA" id="ARBA00023242"/>
    </source>
</evidence>
<keyword evidence="4" id="KW-0256">Endoplasmic reticulum</keyword>
<keyword evidence="9" id="KW-0804">Transcription</keyword>
<dbReference type="GO" id="GO:0000981">
    <property type="term" value="F:DNA-binding transcription factor activity, RNA polymerase II-specific"/>
    <property type="evidence" value="ECO:0007669"/>
    <property type="project" value="TreeGrafter"/>
</dbReference>
<keyword evidence="5 12" id="KW-1133">Transmembrane helix</keyword>
<keyword evidence="7" id="KW-0238">DNA-binding</keyword>
<comment type="subcellular location">
    <subcellularLocation>
        <location evidence="2">Endoplasmic reticulum membrane</location>
        <topology evidence="2">Multi-pass membrane protein</topology>
    </subcellularLocation>
    <subcellularLocation>
        <location evidence="1">Nucleus</location>
    </subcellularLocation>
</comment>
<evidence type="ECO:0000313" key="14">
    <source>
        <dbReference type="EMBL" id="OAF68655.1"/>
    </source>
</evidence>
<feature type="transmembrane region" description="Helical" evidence="12">
    <location>
        <begin position="495"/>
        <end position="522"/>
    </location>
</feature>
<sequence>MNSASKDQSNRIDDLIDTFLNDSKCSKHENPEVLQSMSDDFFDDINFPIKSDNAMFVHSPYIKSKVIHSTQNYTMQESEIKCNTTNEIKPPSNISYEQVGSFINSSQTYDSAMYNTNYIPKNAQSLFNGELYLNTKKKKTFFSGVNDINHHWNGQNISPIKCNNGYGDTLIPMFGYQYDNSSVVPNLIAVDSLPINSSYDNTQERQPREPRNFYLKQNSNFVKSNNDNMSPMLSMNDAQNKNLNVYNNIRMEETNNSYNLINSPDRSSGDISGVSPVHYEHKYKKGKRTISHNVIEKRYRMSINDKILELKQILTTECDSRLSKASILKMAIAKIKKLQSINRELNLENKKLKQIIYSNTNSKSNLNNDNLKNAFKKEGCFSESPSFLSSTNDDTEEIECTYPESPIKRPEPRNNNDYMHPRTNVYAFILLCALFSFNPCSLITSTLSWYPIFGKIETKSFQITPNIHSRLLFSMNTNPGQDALLIDKSSTFSMFYMIILWILGWMINFVVMMFLFKCFFFLPRQRLLSESDLSMDAKLKKRGPSWNKEEWDQLHYNFDFLSKNLTFFQRENIIKFHKKHDQKNISESESCNKDINNENIRNETLRNIMTYLGQYDTIKFVENIGFFRIFFALFIQIIFYIFNFFLNPYIMMNRVFTIHDYMKIASLYDRMVQICFHEICTTKPKNRRKHLNIIALYFAFSSLNAVKNVKTKNYLDQKIGIYFNTSIICRLVCPGWTKKIMHRYFCRRAMRLYFKLNKAHDTFHWLKHPLGNKFFFSDEGEVELRNSFNIHDINLSRRQFTLNPLIIFKHHFVSWLFKKALISTPTNCEYPTATNFPRAEDTLTPLKYLRCIKHICIRKDDYEIVELWWCSYIELATRWPFCDNERMKRMTYIYKYVQKTKGDESLQPIMKVSILLYFCGQIVINYDEANLNRLLSCIMSIREQLYGIVAKPSTFSDTYTIILYKFFDWLITCEFKALSTYRNYNDVHVFNVAKNIETDIGILSTICLHLPQIIKSSSESKIKLHKTMLLILKRVNPVILFDQVKWVDRYEKQKIAQSCILVSFLSQYSKCQPDSYISSYLCSLKQTISSILSVK</sequence>
<dbReference type="Gene3D" id="4.10.280.10">
    <property type="entry name" value="Helix-loop-helix DNA-binding domain"/>
    <property type="match status" value="1"/>
</dbReference>
<evidence type="ECO:0000256" key="2">
    <source>
        <dbReference type="ARBA" id="ARBA00004477"/>
    </source>
</evidence>
<feature type="transmembrane region" description="Helical" evidence="12">
    <location>
        <begin position="425"/>
        <end position="450"/>
    </location>
</feature>
<keyword evidence="3 12" id="KW-0812">Transmembrane</keyword>
<feature type="coiled-coil region" evidence="11">
    <location>
        <begin position="328"/>
        <end position="355"/>
    </location>
</feature>
<dbReference type="Proteomes" id="UP000078046">
    <property type="component" value="Unassembled WGS sequence"/>
</dbReference>
<evidence type="ECO:0000256" key="5">
    <source>
        <dbReference type="ARBA" id="ARBA00022989"/>
    </source>
</evidence>
<evidence type="ECO:0000256" key="1">
    <source>
        <dbReference type="ARBA" id="ARBA00004123"/>
    </source>
</evidence>
<dbReference type="SUPFAM" id="SSF47459">
    <property type="entry name" value="HLH, helix-loop-helix DNA-binding domain"/>
    <property type="match status" value="1"/>
</dbReference>
<evidence type="ECO:0000256" key="9">
    <source>
        <dbReference type="ARBA" id="ARBA00023163"/>
    </source>
</evidence>
<dbReference type="PANTHER" id="PTHR46062">
    <property type="entry name" value="STEROL REGULATORY ELEMENT-BINDING PROTEIN"/>
    <property type="match status" value="1"/>
</dbReference>
<dbReference type="GO" id="GO:0046983">
    <property type="term" value="F:protein dimerization activity"/>
    <property type="evidence" value="ECO:0007669"/>
    <property type="project" value="InterPro"/>
</dbReference>
<protein>
    <recommendedName>
        <fullName evidence="13">BHLH domain-containing protein</fullName>
    </recommendedName>
</protein>
<dbReference type="Pfam" id="PF00010">
    <property type="entry name" value="HLH"/>
    <property type="match status" value="1"/>
</dbReference>
<dbReference type="OrthoDB" id="2133190at2759"/>
<dbReference type="GO" id="GO:0000978">
    <property type="term" value="F:RNA polymerase II cis-regulatory region sequence-specific DNA binding"/>
    <property type="evidence" value="ECO:0007669"/>
    <property type="project" value="TreeGrafter"/>
</dbReference>
<organism evidence="14 15">
    <name type="scientific">Intoshia linei</name>
    <dbReference type="NCBI Taxonomy" id="1819745"/>
    <lineage>
        <taxon>Eukaryota</taxon>
        <taxon>Metazoa</taxon>
        <taxon>Spiralia</taxon>
        <taxon>Lophotrochozoa</taxon>
        <taxon>Mesozoa</taxon>
        <taxon>Orthonectida</taxon>
        <taxon>Rhopaluridae</taxon>
        <taxon>Intoshia</taxon>
    </lineage>
</organism>